<evidence type="ECO:0000313" key="1">
    <source>
        <dbReference type="EMBL" id="MBD2693056.1"/>
    </source>
</evidence>
<dbReference type="RefSeq" id="WP_190907372.1">
    <property type="nucleotide sequence ID" value="NZ_JACJTQ010000022.1"/>
</dbReference>
<protein>
    <submittedName>
        <fullName evidence="1">Uncharacterized protein</fullName>
    </submittedName>
</protein>
<dbReference type="EMBL" id="JACJTQ010000022">
    <property type="protein sequence ID" value="MBD2693056.1"/>
    <property type="molecule type" value="Genomic_DNA"/>
</dbReference>
<organism evidence="1 2">
    <name type="scientific">Anabaena catenula FACHB-362</name>
    <dbReference type="NCBI Taxonomy" id="2692877"/>
    <lineage>
        <taxon>Bacteria</taxon>
        <taxon>Bacillati</taxon>
        <taxon>Cyanobacteriota</taxon>
        <taxon>Cyanophyceae</taxon>
        <taxon>Nostocales</taxon>
        <taxon>Nostocaceae</taxon>
        <taxon>Anabaena</taxon>
    </lineage>
</organism>
<gene>
    <name evidence="1" type="ORF">H6G68_15070</name>
</gene>
<reference evidence="1 2" key="1">
    <citation type="journal article" date="2020" name="ISME J.">
        <title>Comparative genomics reveals insights into cyanobacterial evolution and habitat adaptation.</title>
        <authorList>
            <person name="Chen M.Y."/>
            <person name="Teng W.K."/>
            <person name="Zhao L."/>
            <person name="Hu C.X."/>
            <person name="Zhou Y.K."/>
            <person name="Han B.P."/>
            <person name="Song L.R."/>
            <person name="Shu W.S."/>
        </authorList>
    </citation>
    <scope>NUCLEOTIDE SEQUENCE [LARGE SCALE GENOMIC DNA]</scope>
    <source>
        <strain evidence="1 2">FACHB-362</strain>
    </source>
</reference>
<comment type="caution">
    <text evidence="1">The sequence shown here is derived from an EMBL/GenBank/DDBJ whole genome shotgun (WGS) entry which is preliminary data.</text>
</comment>
<name>A0ABR8J7Q9_9NOST</name>
<proteinExistence type="predicted"/>
<sequence length="66" mass="7506">MLTVSVPRNFTEDPWLDVLQNNPIPILQRDRNIPIKLAGVLDSALTEKPQIYFQSAAKFKKALIDI</sequence>
<evidence type="ECO:0000313" key="2">
    <source>
        <dbReference type="Proteomes" id="UP000660381"/>
    </source>
</evidence>
<accession>A0ABR8J7Q9</accession>
<keyword evidence="2" id="KW-1185">Reference proteome</keyword>
<dbReference type="Proteomes" id="UP000660381">
    <property type="component" value="Unassembled WGS sequence"/>
</dbReference>